<dbReference type="SUPFAM" id="SSF55729">
    <property type="entry name" value="Acyl-CoA N-acyltransferases (Nat)"/>
    <property type="match status" value="1"/>
</dbReference>
<dbReference type="Proteomes" id="UP001157946">
    <property type="component" value="Unassembled WGS sequence"/>
</dbReference>
<keyword evidence="5" id="KW-1185">Reference proteome</keyword>
<evidence type="ECO:0000256" key="1">
    <source>
        <dbReference type="ARBA" id="ARBA00022679"/>
    </source>
</evidence>
<comment type="caution">
    <text evidence="4">The sequence shown here is derived from an EMBL/GenBank/DDBJ whole genome shotgun (WGS) entry which is preliminary data.</text>
</comment>
<evidence type="ECO:0000256" key="2">
    <source>
        <dbReference type="ARBA" id="ARBA00023315"/>
    </source>
</evidence>
<accession>A0AA46AH27</accession>
<dbReference type="PROSITE" id="PS51186">
    <property type="entry name" value="GNAT"/>
    <property type="match status" value="1"/>
</dbReference>
<dbReference type="GO" id="GO:0016747">
    <property type="term" value="F:acyltransferase activity, transferring groups other than amino-acyl groups"/>
    <property type="evidence" value="ECO:0007669"/>
    <property type="project" value="InterPro"/>
</dbReference>
<keyword evidence="2" id="KW-0012">Acyltransferase</keyword>
<reference evidence="4" key="1">
    <citation type="submission" date="2017-05" db="EMBL/GenBank/DDBJ databases">
        <authorList>
            <person name="Varghese N."/>
            <person name="Submissions S."/>
        </authorList>
    </citation>
    <scope>NUCLEOTIDE SEQUENCE</scope>
    <source>
        <strain evidence="4">DSM 45262</strain>
    </source>
</reference>
<dbReference type="EMBL" id="FXTU01000011">
    <property type="protein sequence ID" value="SMP34445.1"/>
    <property type="molecule type" value="Genomic_DNA"/>
</dbReference>
<evidence type="ECO:0000313" key="5">
    <source>
        <dbReference type="Proteomes" id="UP001157946"/>
    </source>
</evidence>
<dbReference type="PANTHER" id="PTHR43072:SF51">
    <property type="entry name" value="ABC SUPERFAMILY TRANSPORT PROTEIN"/>
    <property type="match status" value="1"/>
</dbReference>
<gene>
    <name evidence="4" type="ORF">SAMN06265361_11137</name>
</gene>
<dbReference type="InterPro" id="IPR000182">
    <property type="entry name" value="GNAT_dom"/>
</dbReference>
<evidence type="ECO:0000313" key="4">
    <source>
        <dbReference type="EMBL" id="SMP34445.1"/>
    </source>
</evidence>
<keyword evidence="1" id="KW-0808">Transferase</keyword>
<dbReference type="AlphaFoldDB" id="A0AA46AH27"/>
<dbReference type="InterPro" id="IPR016181">
    <property type="entry name" value="Acyl_CoA_acyltransferase"/>
</dbReference>
<organism evidence="4 5">
    <name type="scientific">Laceyella tengchongensis</name>
    <dbReference type="NCBI Taxonomy" id="574699"/>
    <lineage>
        <taxon>Bacteria</taxon>
        <taxon>Bacillati</taxon>
        <taxon>Bacillota</taxon>
        <taxon>Bacilli</taxon>
        <taxon>Bacillales</taxon>
        <taxon>Thermoactinomycetaceae</taxon>
        <taxon>Laceyella</taxon>
    </lineage>
</organism>
<feature type="domain" description="N-acetyltransferase" evidence="3">
    <location>
        <begin position="1"/>
        <end position="148"/>
    </location>
</feature>
<dbReference type="RefSeq" id="WP_102991421.1">
    <property type="nucleotide sequence ID" value="NZ_FXTU01000011.1"/>
</dbReference>
<dbReference type="Pfam" id="PF00583">
    <property type="entry name" value="Acetyltransf_1"/>
    <property type="match status" value="1"/>
</dbReference>
<evidence type="ECO:0000259" key="3">
    <source>
        <dbReference type="PROSITE" id="PS51186"/>
    </source>
</evidence>
<sequence>MRLRSFQLADAHDVSQIWQMTASHEQEKDTLQVLTEQLGYDRDLVIVAEAPDGRVVGAIVGTIDGHTGFFYCLAVHPDYQKRRVGTMLVRELEQRFLQKGVKRIWITVDEGTEKLFPFYQHLGYTNGCSTRLEKELYAVSSYSHGQTG</sequence>
<dbReference type="PANTHER" id="PTHR43072">
    <property type="entry name" value="N-ACETYLTRANSFERASE"/>
    <property type="match status" value="1"/>
</dbReference>
<proteinExistence type="predicted"/>
<protein>
    <submittedName>
        <fullName evidence="4">Predicted N-acetyltransferase YhbS</fullName>
    </submittedName>
</protein>
<dbReference type="Gene3D" id="3.40.630.30">
    <property type="match status" value="1"/>
</dbReference>
<name>A0AA46AH27_9BACL</name>
<dbReference type="CDD" id="cd04301">
    <property type="entry name" value="NAT_SF"/>
    <property type="match status" value="1"/>
</dbReference>